<dbReference type="AlphaFoldDB" id="U4KIU3"/>
<dbReference type="GO" id="GO:0005975">
    <property type="term" value="P:carbohydrate metabolic process"/>
    <property type="evidence" value="ECO:0007669"/>
    <property type="project" value="InterPro"/>
</dbReference>
<keyword evidence="7" id="KW-1185">Reference proteome</keyword>
<comment type="similarity">
    <text evidence="1">Belongs to the FGGY kinase family.</text>
</comment>
<feature type="domain" description="Carbohydrate kinase FGGY N-terminal" evidence="4">
    <location>
        <begin position="10"/>
        <end position="243"/>
    </location>
</feature>
<protein>
    <submittedName>
        <fullName evidence="6">Putative Xylulose kinase</fullName>
    </submittedName>
</protein>
<dbReference type="EMBL" id="FO203527">
    <property type="protein sequence ID" value="CCO61280.1"/>
    <property type="molecule type" value="Genomic_DNA"/>
</dbReference>
<evidence type="ECO:0000256" key="1">
    <source>
        <dbReference type="ARBA" id="ARBA00009156"/>
    </source>
</evidence>
<evidence type="ECO:0000313" key="7">
    <source>
        <dbReference type="Proteomes" id="UP000016895"/>
    </source>
</evidence>
<dbReference type="Proteomes" id="UP000016895">
    <property type="component" value="Chromosome 2"/>
</dbReference>
<dbReference type="InterPro" id="IPR050406">
    <property type="entry name" value="FGGY_Carb_Kinase"/>
</dbReference>
<evidence type="ECO:0000313" key="6">
    <source>
        <dbReference type="EMBL" id="CCO61280.1"/>
    </source>
</evidence>
<dbReference type="KEGG" id="vni:VIBNI_B1533"/>
<dbReference type="SUPFAM" id="SSF53067">
    <property type="entry name" value="Actin-like ATPase domain"/>
    <property type="match status" value="2"/>
</dbReference>
<dbReference type="InterPro" id="IPR018485">
    <property type="entry name" value="FGGY_C"/>
</dbReference>
<evidence type="ECO:0000259" key="4">
    <source>
        <dbReference type="Pfam" id="PF00370"/>
    </source>
</evidence>
<dbReference type="PANTHER" id="PTHR43095:SF5">
    <property type="entry name" value="XYLULOSE KINASE"/>
    <property type="match status" value="1"/>
</dbReference>
<gene>
    <name evidence="6" type="ORF">VIBNI_B1533</name>
</gene>
<organism evidence="6 7">
    <name type="scientific">Vibrio nigripulchritudo</name>
    <dbReference type="NCBI Taxonomy" id="28173"/>
    <lineage>
        <taxon>Bacteria</taxon>
        <taxon>Pseudomonadati</taxon>
        <taxon>Pseudomonadota</taxon>
        <taxon>Gammaproteobacteria</taxon>
        <taxon>Vibrionales</taxon>
        <taxon>Vibrionaceae</taxon>
        <taxon>Vibrio</taxon>
    </lineage>
</organism>
<keyword evidence="2" id="KW-0808">Transferase</keyword>
<sequence>MNMENKRFFAGIDVGTSSMKAVLISVSGSECAVCWSASKPYNELSEPERNPSRWETVAHDLLQQLLAIQCPEAVGFTGQMHTFLAVDESGSSVAPVKLWLDMDGSDALASVNYSREQWLDMTGNIPLPDFTLAKWLWAVSQDSTLPDKIARIYCAKDAVRKALAPDSLFVTDANEAAGMQCFDPITRHWQEDILSTTRLTKRALPKVVDGREEAGKISLKSSSGENNTLVRLIVGSGDQATAARAVGGHLEGTVSVSLGTSGVLSFNTKKEQFPEQWTGDFHWFPFGFGDTEQIIGTIPSLGSTLEWFMGLYQLSRQEFGVLSSQALSTTSQVYFLPFLSGSGAPQPNHNVRSSWHNVSLNTERVDLVRAILNGIALEFSEILNRAKDIGIRVEKLVFSGGGARVEPLLAVISSTLGVPCYKTNETEASAIGAALLAADSQMPAHDIVVPTSSLEMVDTCPLSSGYREQWRSYRNQAIKAQK</sequence>
<dbReference type="PANTHER" id="PTHR43095">
    <property type="entry name" value="SUGAR KINASE"/>
    <property type="match status" value="1"/>
</dbReference>
<name>U4KIU3_9VIBR</name>
<dbReference type="STRING" id="28173.VIBNI_B1533"/>
<evidence type="ECO:0000256" key="3">
    <source>
        <dbReference type="ARBA" id="ARBA00022777"/>
    </source>
</evidence>
<dbReference type="Gene3D" id="3.30.420.40">
    <property type="match status" value="2"/>
</dbReference>
<dbReference type="InterPro" id="IPR043129">
    <property type="entry name" value="ATPase_NBD"/>
</dbReference>
<dbReference type="PATRIC" id="fig|1260221.3.peg.5128"/>
<dbReference type="PIRSF" id="PIRSF000538">
    <property type="entry name" value="GlpK"/>
    <property type="match status" value="1"/>
</dbReference>
<reference evidence="6 7" key="1">
    <citation type="journal article" date="2013" name="ISME J.">
        <title>Comparative genomics of pathogenic lineages of Vibrio nigripulchritudo identifies virulence-associated traits.</title>
        <authorList>
            <person name="Goudenege D."/>
            <person name="Labreuche Y."/>
            <person name="Krin E."/>
            <person name="Ansquer D."/>
            <person name="Mangenot S."/>
            <person name="Calteau A."/>
            <person name="Medigue C."/>
            <person name="Mazel D."/>
            <person name="Polz M.F."/>
            <person name="Le Roux F."/>
        </authorList>
    </citation>
    <scope>NUCLEOTIDE SEQUENCE [LARGE SCALE GENOMIC DNA]</scope>
    <source>
        <strain evidence="7">SnF1</strain>
    </source>
</reference>
<dbReference type="InterPro" id="IPR018484">
    <property type="entry name" value="FGGY_N"/>
</dbReference>
<proteinExistence type="inferred from homology"/>
<evidence type="ECO:0000256" key="2">
    <source>
        <dbReference type="ARBA" id="ARBA00022679"/>
    </source>
</evidence>
<dbReference type="Pfam" id="PF02782">
    <property type="entry name" value="FGGY_C"/>
    <property type="match status" value="1"/>
</dbReference>
<keyword evidence="3 6" id="KW-0418">Kinase</keyword>
<feature type="domain" description="Carbohydrate kinase FGGY C-terminal" evidence="5">
    <location>
        <begin position="255"/>
        <end position="438"/>
    </location>
</feature>
<evidence type="ECO:0000259" key="5">
    <source>
        <dbReference type="Pfam" id="PF02782"/>
    </source>
</evidence>
<dbReference type="GO" id="GO:0016301">
    <property type="term" value="F:kinase activity"/>
    <property type="evidence" value="ECO:0007669"/>
    <property type="project" value="UniProtKB-KW"/>
</dbReference>
<accession>U4KIU3</accession>
<dbReference type="InterPro" id="IPR000577">
    <property type="entry name" value="Carb_kinase_FGGY"/>
</dbReference>
<dbReference type="Pfam" id="PF00370">
    <property type="entry name" value="FGGY_N"/>
    <property type="match status" value="1"/>
</dbReference>